<feature type="domain" description="Polyphosphate kinase-2-related" evidence="3">
    <location>
        <begin position="42"/>
        <end position="268"/>
    </location>
</feature>
<dbReference type="Proteomes" id="UP000270299">
    <property type="component" value="Unassembled WGS sequence"/>
</dbReference>
<proteinExistence type="predicted"/>
<dbReference type="InterPro" id="IPR027417">
    <property type="entry name" value="P-loop_NTPase"/>
</dbReference>
<gene>
    <name evidence="4" type="ORF">D9V29_12790</name>
</gene>
<evidence type="ECO:0000256" key="1">
    <source>
        <dbReference type="ARBA" id="ARBA00022679"/>
    </source>
</evidence>
<dbReference type="NCBIfam" id="TIGR03709">
    <property type="entry name" value="PPK2_rel_1"/>
    <property type="match status" value="1"/>
</dbReference>
<keyword evidence="1" id="KW-0808">Transferase</keyword>
<accession>A0A3L6ZMT2</accession>
<evidence type="ECO:0000313" key="4">
    <source>
        <dbReference type="EMBL" id="RLP68851.1"/>
    </source>
</evidence>
<dbReference type="RefSeq" id="WP_121673713.1">
    <property type="nucleotide sequence ID" value="NZ_BMXM01000010.1"/>
</dbReference>
<dbReference type="EMBL" id="RCUV01000018">
    <property type="protein sequence ID" value="RLP68851.1"/>
    <property type="molecule type" value="Genomic_DNA"/>
</dbReference>
<dbReference type="GO" id="GO:0008976">
    <property type="term" value="F:polyphosphate kinase activity"/>
    <property type="evidence" value="ECO:0007669"/>
    <property type="project" value="InterPro"/>
</dbReference>
<dbReference type="Gene3D" id="3.40.50.300">
    <property type="entry name" value="P-loop containing nucleotide triphosphate hydrolases"/>
    <property type="match status" value="1"/>
</dbReference>
<dbReference type="PANTHER" id="PTHR34383">
    <property type="entry name" value="POLYPHOSPHATE:AMP PHOSPHOTRANSFERASE-RELATED"/>
    <property type="match status" value="1"/>
</dbReference>
<dbReference type="GO" id="GO:0006797">
    <property type="term" value="P:polyphosphate metabolic process"/>
    <property type="evidence" value="ECO:0007669"/>
    <property type="project" value="InterPro"/>
</dbReference>
<reference evidence="4 5" key="1">
    <citation type="submission" date="2018-10" db="EMBL/GenBank/DDBJ databases">
        <authorList>
            <person name="Li J."/>
        </authorList>
    </citation>
    <scope>NUCLEOTIDE SEQUENCE [LARGE SCALE GENOMIC DNA]</scope>
    <source>
        <strain evidence="4 5">CCTCC AB209002</strain>
    </source>
</reference>
<dbReference type="InterPro" id="IPR022488">
    <property type="entry name" value="PPK2-related"/>
</dbReference>
<keyword evidence="5" id="KW-1185">Reference proteome</keyword>
<dbReference type="InterPro" id="IPR022300">
    <property type="entry name" value="PPK2-rel_1"/>
</dbReference>
<protein>
    <submittedName>
        <fullName evidence="4">Polyphosphate kinase 2 family protein</fullName>
    </submittedName>
</protein>
<evidence type="ECO:0000259" key="3">
    <source>
        <dbReference type="Pfam" id="PF03976"/>
    </source>
</evidence>
<dbReference type="SUPFAM" id="SSF52540">
    <property type="entry name" value="P-loop containing nucleoside triphosphate hydrolases"/>
    <property type="match status" value="1"/>
</dbReference>
<dbReference type="Pfam" id="PF03976">
    <property type="entry name" value="PPK2"/>
    <property type="match status" value="1"/>
</dbReference>
<dbReference type="PIRSF" id="PIRSF028756">
    <property type="entry name" value="PPK2_prd"/>
    <property type="match status" value="1"/>
</dbReference>
<comment type="caution">
    <text evidence="4">The sequence shown here is derived from an EMBL/GenBank/DDBJ whole genome shotgun (WGS) entry which is preliminary data.</text>
</comment>
<name>A0A3L6ZMT2_9MICO</name>
<evidence type="ECO:0000256" key="2">
    <source>
        <dbReference type="ARBA" id="ARBA00022777"/>
    </source>
</evidence>
<keyword evidence="2 4" id="KW-0418">Kinase</keyword>
<organism evidence="4 5">
    <name type="scientific">Mycetocola manganoxydans</name>
    <dbReference type="NCBI Taxonomy" id="699879"/>
    <lineage>
        <taxon>Bacteria</taxon>
        <taxon>Bacillati</taxon>
        <taxon>Actinomycetota</taxon>
        <taxon>Actinomycetes</taxon>
        <taxon>Micrococcales</taxon>
        <taxon>Microbacteriaceae</taxon>
        <taxon>Mycetocola</taxon>
    </lineage>
</organism>
<dbReference type="InterPro" id="IPR016898">
    <property type="entry name" value="Polyphosphate_phosphotransfera"/>
</dbReference>
<sequence>MSSSSKPPSAWTTEPLTTLRADPGFVLAALDPDSTPGFEGGKAEGKAELVRAAEALGEVQERLFAASKGGATDAVLLVLQAMDTAGKGGIVRHVVGSVDPQGVALAAFKSPTEEELSHDFLWRIAKKVPGPGLIGVFDRSHYEDVLIARVRSLADDTEIERRFDAIVEFEAELAARGIRVVKVMLHISSDEQKARLAERLDRPDKYWKFNPGDIDERQHWPAYQEAYQKVFERTSSEAAPWHVVPANKKWYARIAVQRLLLDALTAIDPQWPAADFDVEEQKKRLAAT</sequence>
<evidence type="ECO:0000313" key="5">
    <source>
        <dbReference type="Proteomes" id="UP000270299"/>
    </source>
</evidence>
<dbReference type="PANTHER" id="PTHR34383:SF3">
    <property type="entry name" value="POLYPHOSPHATE:AMP PHOSPHOTRANSFERASE"/>
    <property type="match status" value="1"/>
</dbReference>
<dbReference type="AlphaFoldDB" id="A0A3L6ZMT2"/>
<dbReference type="OrthoDB" id="9775224at2"/>